<keyword evidence="4 8" id="KW-0812">Transmembrane</keyword>
<dbReference type="InterPro" id="IPR012910">
    <property type="entry name" value="Plug_dom"/>
</dbReference>
<organism evidence="11 12">
    <name type="scientific">Danxiaibacter flavus</name>
    <dbReference type="NCBI Taxonomy" id="3049108"/>
    <lineage>
        <taxon>Bacteria</taxon>
        <taxon>Pseudomonadati</taxon>
        <taxon>Bacteroidota</taxon>
        <taxon>Chitinophagia</taxon>
        <taxon>Chitinophagales</taxon>
        <taxon>Chitinophagaceae</taxon>
        <taxon>Danxiaibacter</taxon>
    </lineage>
</organism>
<keyword evidence="2 8" id="KW-0813">Transport</keyword>
<name>A0ABV3ZEF9_9BACT</name>
<reference evidence="11 12" key="1">
    <citation type="submission" date="2023-07" db="EMBL/GenBank/DDBJ databases">
        <authorList>
            <person name="Lian W.-H."/>
        </authorList>
    </citation>
    <scope>NUCLEOTIDE SEQUENCE [LARGE SCALE GENOMIC DNA]</scope>
    <source>
        <strain evidence="11 12">SYSU DXS3180</strain>
    </source>
</reference>
<keyword evidence="6 8" id="KW-0472">Membrane</keyword>
<dbReference type="InterPro" id="IPR008969">
    <property type="entry name" value="CarboxyPept-like_regulatory"/>
</dbReference>
<sequence>MRKTATRIVMSFLLCMFSAFTFAQEAINVSGQVKDNLGHPLPGVSISIKNTSKAVAADADGNFAFKNVPQGSVLVFSAIGFAGKEAEAASSMQVTLEASVQEAGGEVVVTAMGIKKDKRKLGYAVSSVSGSDIVKSAPTNFASALYGKAAGVKIQSAPGGGTSAVSIQIRGINSLFGSSQPLIVVDGVPIRNGDANTEDYWTNPRINGNGLLDINPENIADISILKGSAASSLYGSDATNGVVVITTKSGSKAKGIGVDLNLTYGLESVGVVPDVQTEYGPGYDRATNIANGADETGWFHGDFNGDGTQDVRPYFRAYGQFGPKLDGREVYWWDGQFRNYVPHSNNWKSVYRTGSNDVASLAMYNSTDKFKYRFSYTRNDYKGIQVGGKQQKNTFNLNTSYKINNKLSTDIVINYVNELVHNRPMQLGQVMGSYDGFFSPADYMDVYMNKFQTSHGYKYVKYNESYDDAEKIQFPIRAYNYMDFLWTQLKNNFDEKSNRLMSSFTLNYEIAKGLKFRGRFGNDYTGYDASTQEYATYPLAFGTSGSYKVNSNLSNIFYGDLLLTYNKSVSKDIVLNATAGYQARNERYRYNSIGTVDGLIQENWFSIAASKNPTLAVNATSQYLTKDGLFGIVGAEFKNFLFVEGSLRYERTSTLAPGNNTFVYPSVSASVELNKLLNLPSFIDYSKFRSSFGVTGNPPAAYLSNVVYMGGSINGTPSAYPNASFGNEGLQNERKHEYEFGLEMRMFKGRFGFDVGYYNATINNQITQLDIASSTGASKRIVNVGDMRNQGVEVSLNGIPVQGRNFEWRVRANAAYNKNKVIRLVDGVDQLVLANVDNGSALVVARPGSASGDIMTYKRATDANGNYIITSDGYYQIDYDKYQKVGNIQPFLVGGLGNTFNYKNWTMDFLVDFRWGGQMLSTTNLYGTGAGMYKSTLAGRDEAHGGLPYYVDANGKNVLLPSHTSAAPNGATVYHDGIILKGVTADGKANEQVLEAANYYLNSYSWGGYPGSGTSTSYESAVYDNNYIKLREITLSYTFPVKLKNAVKAQNLSLGLYGRNLFYFYKSIPNLDPEAGISTNYVKQAIDAGSTAASRSYGVNLRLSF</sequence>
<feature type="chain" id="PRO_5047105036" evidence="9">
    <location>
        <begin position="24"/>
        <end position="1105"/>
    </location>
</feature>
<evidence type="ECO:0000256" key="2">
    <source>
        <dbReference type="ARBA" id="ARBA00022448"/>
    </source>
</evidence>
<dbReference type="NCBIfam" id="TIGR04056">
    <property type="entry name" value="OMP_RagA_SusC"/>
    <property type="match status" value="1"/>
</dbReference>
<evidence type="ECO:0000259" key="10">
    <source>
        <dbReference type="Pfam" id="PF07715"/>
    </source>
</evidence>
<feature type="domain" description="TonB-dependent receptor plug" evidence="10">
    <location>
        <begin position="118"/>
        <end position="242"/>
    </location>
</feature>
<evidence type="ECO:0000256" key="3">
    <source>
        <dbReference type="ARBA" id="ARBA00022452"/>
    </source>
</evidence>
<gene>
    <name evidence="11" type="ORF">QTN47_12230</name>
</gene>
<keyword evidence="7 8" id="KW-0998">Cell outer membrane</keyword>
<evidence type="ECO:0000256" key="4">
    <source>
        <dbReference type="ARBA" id="ARBA00022692"/>
    </source>
</evidence>
<dbReference type="InterPro" id="IPR023996">
    <property type="entry name" value="TonB-dep_OMP_SusC/RagA"/>
</dbReference>
<comment type="similarity">
    <text evidence="8">Belongs to the TonB-dependent receptor family.</text>
</comment>
<dbReference type="EMBL" id="JAULBC010000003">
    <property type="protein sequence ID" value="MEX6688271.1"/>
    <property type="molecule type" value="Genomic_DNA"/>
</dbReference>
<dbReference type="Pfam" id="PF13715">
    <property type="entry name" value="CarbopepD_reg_2"/>
    <property type="match status" value="1"/>
</dbReference>
<dbReference type="InterPro" id="IPR037066">
    <property type="entry name" value="Plug_dom_sf"/>
</dbReference>
<evidence type="ECO:0000256" key="5">
    <source>
        <dbReference type="ARBA" id="ARBA00022729"/>
    </source>
</evidence>
<dbReference type="Pfam" id="PF07715">
    <property type="entry name" value="Plug"/>
    <property type="match status" value="1"/>
</dbReference>
<dbReference type="InterPro" id="IPR039426">
    <property type="entry name" value="TonB-dep_rcpt-like"/>
</dbReference>
<dbReference type="Gene3D" id="2.40.170.20">
    <property type="entry name" value="TonB-dependent receptor, beta-barrel domain"/>
    <property type="match status" value="1"/>
</dbReference>
<evidence type="ECO:0000256" key="7">
    <source>
        <dbReference type="ARBA" id="ARBA00023237"/>
    </source>
</evidence>
<keyword evidence="3 8" id="KW-1134">Transmembrane beta strand</keyword>
<keyword evidence="12" id="KW-1185">Reference proteome</keyword>
<evidence type="ECO:0000256" key="8">
    <source>
        <dbReference type="PROSITE-ProRule" id="PRU01360"/>
    </source>
</evidence>
<evidence type="ECO:0000313" key="12">
    <source>
        <dbReference type="Proteomes" id="UP001560573"/>
    </source>
</evidence>
<comment type="caution">
    <text evidence="11">The sequence shown here is derived from an EMBL/GenBank/DDBJ whole genome shotgun (WGS) entry which is preliminary data.</text>
</comment>
<protein>
    <submittedName>
        <fullName evidence="11">SusC/RagA family TonB-linked outer membrane protein</fullName>
    </submittedName>
</protein>
<dbReference type="PANTHER" id="PTHR30069">
    <property type="entry name" value="TONB-DEPENDENT OUTER MEMBRANE RECEPTOR"/>
    <property type="match status" value="1"/>
</dbReference>
<dbReference type="PANTHER" id="PTHR30069:SF29">
    <property type="entry name" value="HEMOGLOBIN AND HEMOGLOBIN-HAPTOGLOBIN-BINDING PROTEIN 1-RELATED"/>
    <property type="match status" value="1"/>
</dbReference>
<comment type="subcellular location">
    <subcellularLocation>
        <location evidence="1 8">Cell outer membrane</location>
        <topology evidence="1 8">Multi-pass membrane protein</topology>
    </subcellularLocation>
</comment>
<evidence type="ECO:0000256" key="6">
    <source>
        <dbReference type="ARBA" id="ARBA00023136"/>
    </source>
</evidence>
<proteinExistence type="inferred from homology"/>
<dbReference type="SUPFAM" id="SSF56935">
    <property type="entry name" value="Porins"/>
    <property type="match status" value="1"/>
</dbReference>
<dbReference type="PROSITE" id="PS52016">
    <property type="entry name" value="TONB_DEPENDENT_REC_3"/>
    <property type="match status" value="1"/>
</dbReference>
<evidence type="ECO:0000256" key="9">
    <source>
        <dbReference type="SAM" id="SignalP"/>
    </source>
</evidence>
<dbReference type="InterPro" id="IPR036942">
    <property type="entry name" value="Beta-barrel_TonB_sf"/>
</dbReference>
<keyword evidence="5 9" id="KW-0732">Signal</keyword>
<evidence type="ECO:0000256" key="1">
    <source>
        <dbReference type="ARBA" id="ARBA00004571"/>
    </source>
</evidence>
<dbReference type="Gene3D" id="2.60.40.1120">
    <property type="entry name" value="Carboxypeptidase-like, regulatory domain"/>
    <property type="match status" value="1"/>
</dbReference>
<evidence type="ECO:0000313" key="11">
    <source>
        <dbReference type="EMBL" id="MEX6688271.1"/>
    </source>
</evidence>
<dbReference type="SUPFAM" id="SSF49464">
    <property type="entry name" value="Carboxypeptidase regulatory domain-like"/>
    <property type="match status" value="1"/>
</dbReference>
<dbReference type="Proteomes" id="UP001560573">
    <property type="component" value="Unassembled WGS sequence"/>
</dbReference>
<accession>A0ABV3ZEF9</accession>
<feature type="signal peptide" evidence="9">
    <location>
        <begin position="1"/>
        <end position="23"/>
    </location>
</feature>
<dbReference type="Gene3D" id="2.170.130.10">
    <property type="entry name" value="TonB-dependent receptor, plug domain"/>
    <property type="match status" value="1"/>
</dbReference>